<keyword evidence="4" id="KW-1185">Reference proteome</keyword>
<evidence type="ECO:0000313" key="3">
    <source>
        <dbReference type="EnsemblMetazoa" id="ISCW009125-PA"/>
    </source>
</evidence>
<accession>B7Q038</accession>
<dbReference type="Proteomes" id="UP000001555">
    <property type="component" value="Unassembled WGS sequence"/>
</dbReference>
<reference evidence="2 4" key="1">
    <citation type="submission" date="2008-03" db="EMBL/GenBank/DDBJ databases">
        <title>Annotation of Ixodes scapularis.</title>
        <authorList>
            <consortium name="Ixodes scapularis Genome Project Consortium"/>
            <person name="Caler E."/>
            <person name="Hannick L.I."/>
            <person name="Bidwell S."/>
            <person name="Joardar V."/>
            <person name="Thiagarajan M."/>
            <person name="Amedeo P."/>
            <person name="Galinsky K.J."/>
            <person name="Schobel S."/>
            <person name="Inman J."/>
            <person name="Hostetler J."/>
            <person name="Miller J."/>
            <person name="Hammond M."/>
            <person name="Megy K."/>
            <person name="Lawson D."/>
            <person name="Kodira C."/>
            <person name="Sutton G."/>
            <person name="Meyer J."/>
            <person name="Hill C.A."/>
            <person name="Birren B."/>
            <person name="Nene V."/>
            <person name="Collins F."/>
            <person name="Alarcon-Chaidez F."/>
            <person name="Wikel S."/>
            <person name="Strausberg R."/>
        </authorList>
    </citation>
    <scope>NUCLEOTIDE SEQUENCE [LARGE SCALE GENOMIC DNA]</scope>
    <source>
        <strain evidence="4">Wikel</strain>
        <strain evidence="2">Wikel colony</strain>
    </source>
</reference>
<feature type="domain" description="Phosphagen kinase N-terminal" evidence="1">
    <location>
        <begin position="50"/>
        <end position="76"/>
    </location>
</feature>
<proteinExistence type="predicted"/>
<sequence length="166" mass="18256">MMFGGRTLLKRAVLPFVYGSGSNMVGQATLDKLDAGFEKLQVAKDCKSLPKNGVDLYTPDAESYTVFGNLLNPVIENYRSGFKATDKHTPTNFGDLNTLVNVDPTASLSFPPACAAERLLQGYLFNPCLTEAQYCEMEEKDLLDSFFQPKMKESSIVLQRGLPLSA</sequence>
<dbReference type="GO" id="GO:0004111">
    <property type="term" value="F:creatine kinase activity"/>
    <property type="evidence" value="ECO:0007669"/>
    <property type="project" value="InterPro"/>
</dbReference>
<protein>
    <recommendedName>
        <fullName evidence="1">Phosphagen kinase N-terminal domain-containing protein</fullName>
    </recommendedName>
</protein>
<dbReference type="EnsemblMetazoa" id="ISCW009125-RA">
    <property type="protein sequence ID" value="ISCW009125-PA"/>
    <property type="gene ID" value="ISCW009125"/>
</dbReference>
<evidence type="ECO:0000313" key="2">
    <source>
        <dbReference type="EMBL" id="EEC12210.1"/>
    </source>
</evidence>
<dbReference type="GO" id="GO:0005615">
    <property type="term" value="C:extracellular space"/>
    <property type="evidence" value="ECO:0000318"/>
    <property type="project" value="GO_Central"/>
</dbReference>
<dbReference type="OrthoDB" id="430219at2759"/>
<dbReference type="GO" id="GO:0046314">
    <property type="term" value="P:phosphocreatine biosynthetic process"/>
    <property type="evidence" value="ECO:0007669"/>
    <property type="project" value="InterPro"/>
</dbReference>
<dbReference type="VEuPathDB" id="VectorBase:ISCI009125"/>
<dbReference type="Gene3D" id="1.10.135.10">
    <property type="entry name" value="ATP:guanido phosphotransferase, N-terminal domain"/>
    <property type="match status" value="1"/>
</dbReference>
<dbReference type="InterPro" id="IPR022413">
    <property type="entry name" value="ATP-guanido_PTrfase_N"/>
</dbReference>
<dbReference type="VEuPathDB" id="VectorBase:ISCW009125"/>
<dbReference type="InterPro" id="IPR036802">
    <property type="entry name" value="ATP-guanido_PTrfase_N_sf"/>
</dbReference>
<dbReference type="InParanoid" id="B7Q038"/>
<evidence type="ECO:0000313" key="4">
    <source>
        <dbReference type="Proteomes" id="UP000001555"/>
    </source>
</evidence>
<gene>
    <name evidence="2" type="ORF">IscW_ISCW009125</name>
</gene>
<dbReference type="EMBL" id="ABJB010455371">
    <property type="status" value="NOT_ANNOTATED_CDS"/>
    <property type="molecule type" value="Genomic_DNA"/>
</dbReference>
<organism>
    <name type="scientific">Ixodes scapularis</name>
    <name type="common">Black-legged tick</name>
    <name type="synonym">Deer tick</name>
    <dbReference type="NCBI Taxonomy" id="6945"/>
    <lineage>
        <taxon>Eukaryota</taxon>
        <taxon>Metazoa</taxon>
        <taxon>Ecdysozoa</taxon>
        <taxon>Arthropoda</taxon>
        <taxon>Chelicerata</taxon>
        <taxon>Arachnida</taxon>
        <taxon>Acari</taxon>
        <taxon>Parasitiformes</taxon>
        <taxon>Ixodida</taxon>
        <taxon>Ixodoidea</taxon>
        <taxon>Ixodidae</taxon>
        <taxon>Ixodinae</taxon>
        <taxon>Ixodes</taxon>
    </lineage>
</organism>
<dbReference type="GO" id="GO:0016301">
    <property type="term" value="F:kinase activity"/>
    <property type="evidence" value="ECO:0000318"/>
    <property type="project" value="GO_Central"/>
</dbReference>
<dbReference type="PANTHER" id="PTHR11547">
    <property type="entry name" value="ARGININE OR CREATINE KINASE"/>
    <property type="match status" value="1"/>
</dbReference>
<dbReference type="VEuPathDB" id="VectorBase:ISCP_036323"/>
<dbReference type="EMBL" id="DS829657">
    <property type="protein sequence ID" value="EEC12210.1"/>
    <property type="molecule type" value="Genomic_DNA"/>
</dbReference>
<dbReference type="PaxDb" id="6945-B7Q038"/>
<dbReference type="PANTHER" id="PTHR11547:SF38">
    <property type="entry name" value="ARGININE KINASE 1-RELATED"/>
    <property type="match status" value="1"/>
</dbReference>
<dbReference type="AlphaFoldDB" id="B7Q038"/>
<name>B7Q038_IXOSC</name>
<dbReference type="HOGENOM" id="CLU_1604544_0_0_1"/>
<dbReference type="Pfam" id="PF02807">
    <property type="entry name" value="ATP-gua_PtransN"/>
    <property type="match status" value="1"/>
</dbReference>
<evidence type="ECO:0000259" key="1">
    <source>
        <dbReference type="Pfam" id="PF02807"/>
    </source>
</evidence>
<dbReference type="InterPro" id="IPR000749">
    <property type="entry name" value="ATP-guanido_PTrfase"/>
</dbReference>
<dbReference type="SUPFAM" id="SSF48034">
    <property type="entry name" value="Guanido kinase N-terminal domain"/>
    <property type="match status" value="1"/>
</dbReference>
<dbReference type="STRING" id="6945.B7Q038"/>
<reference evidence="3" key="2">
    <citation type="submission" date="2020-05" db="UniProtKB">
        <authorList>
            <consortium name="EnsemblMetazoa"/>
        </authorList>
    </citation>
    <scope>IDENTIFICATION</scope>
    <source>
        <strain evidence="3">wikel</strain>
    </source>
</reference>